<reference evidence="2" key="1">
    <citation type="journal article" date="2019" name="Int. J. Syst. Evol. Microbiol.">
        <title>The Global Catalogue of Microorganisms (GCM) 10K type strain sequencing project: providing services to taxonomists for standard genome sequencing and annotation.</title>
        <authorList>
            <consortium name="The Broad Institute Genomics Platform"/>
            <consortium name="The Broad Institute Genome Sequencing Center for Infectious Disease"/>
            <person name="Wu L."/>
            <person name="Ma J."/>
        </authorList>
    </citation>
    <scope>NUCLEOTIDE SEQUENCE [LARGE SCALE GENOMIC DNA]</scope>
    <source>
        <strain evidence="2">JCM 11590</strain>
    </source>
</reference>
<protein>
    <submittedName>
        <fullName evidence="1">Uncharacterized protein</fullName>
    </submittedName>
</protein>
<name>A0ABQ2CPN4_9GAMM</name>
<accession>A0ABQ2CPN4</accession>
<proteinExistence type="predicted"/>
<dbReference type="EMBL" id="BMNN01000003">
    <property type="protein sequence ID" value="GGJ00758.1"/>
    <property type="molecule type" value="Genomic_DNA"/>
</dbReference>
<organism evidence="1 2">
    <name type="scientific">Halopseudomonas pertucinogena</name>
    <dbReference type="NCBI Taxonomy" id="86175"/>
    <lineage>
        <taxon>Bacteria</taxon>
        <taxon>Pseudomonadati</taxon>
        <taxon>Pseudomonadota</taxon>
        <taxon>Gammaproteobacteria</taxon>
        <taxon>Pseudomonadales</taxon>
        <taxon>Pseudomonadaceae</taxon>
        <taxon>Halopseudomonas</taxon>
    </lineage>
</organism>
<evidence type="ECO:0000313" key="2">
    <source>
        <dbReference type="Proteomes" id="UP000633263"/>
    </source>
</evidence>
<evidence type="ECO:0000313" key="1">
    <source>
        <dbReference type="EMBL" id="GGJ00758.1"/>
    </source>
</evidence>
<keyword evidence="2" id="KW-1185">Reference proteome</keyword>
<gene>
    <name evidence="1" type="ORF">GCM10009083_16950</name>
</gene>
<sequence>MAGSEALHLDGARREIKRNYKGILMQLKVKHEVEIFFSHEWARREKKKELACKPGSVEDSHSSATAITDCL</sequence>
<comment type="caution">
    <text evidence="1">The sequence shown here is derived from an EMBL/GenBank/DDBJ whole genome shotgun (WGS) entry which is preliminary data.</text>
</comment>
<dbReference type="Proteomes" id="UP000633263">
    <property type="component" value="Unassembled WGS sequence"/>
</dbReference>